<dbReference type="PANTHER" id="PTHR31627">
    <property type="entry name" value="SERPENTINE RECEPTOR CLASS GAMMA-RELATED"/>
    <property type="match status" value="1"/>
</dbReference>
<comment type="similarity">
    <text evidence="2 6">Belongs to the nematode receptor-like protein srg family.</text>
</comment>
<dbReference type="PANTHER" id="PTHR31627:SF42">
    <property type="entry name" value="G_PROTEIN_RECEP_F1_2 DOMAIN-CONTAINING PROTEIN-RELATED"/>
    <property type="match status" value="1"/>
</dbReference>
<dbReference type="OrthoDB" id="5864862at2759"/>
<keyword evidence="8" id="KW-1185">Reference proteome</keyword>
<name>A0A2A6C2F0_PRIPA</name>
<feature type="transmembrane region" description="Helical" evidence="6">
    <location>
        <begin position="72"/>
        <end position="92"/>
    </location>
</feature>
<reference evidence="7" key="2">
    <citation type="submission" date="2022-06" db="UniProtKB">
        <authorList>
            <consortium name="EnsemblMetazoa"/>
        </authorList>
    </citation>
    <scope>IDENTIFICATION</scope>
    <source>
        <strain evidence="7">PS312</strain>
    </source>
</reference>
<feature type="transmembrane region" description="Helical" evidence="6">
    <location>
        <begin position="113"/>
        <end position="135"/>
    </location>
</feature>
<evidence type="ECO:0000313" key="8">
    <source>
        <dbReference type="Proteomes" id="UP000005239"/>
    </source>
</evidence>
<accession>A0A2A6C2F0</accession>
<dbReference type="InterPro" id="IPR051119">
    <property type="entry name" value="Nematode_SR-like"/>
</dbReference>
<dbReference type="EnsemblMetazoa" id="PPA40656.1">
    <property type="protein sequence ID" value="PPA40656.1"/>
    <property type="gene ID" value="WBGene00279025"/>
</dbReference>
<dbReference type="Pfam" id="PF02118">
    <property type="entry name" value="Srg"/>
    <property type="match status" value="1"/>
</dbReference>
<protein>
    <recommendedName>
        <fullName evidence="6">Serpentine receptor class gamma</fullName>
    </recommendedName>
</protein>
<dbReference type="GO" id="GO:0004888">
    <property type="term" value="F:transmembrane signaling receptor activity"/>
    <property type="evidence" value="ECO:0007669"/>
    <property type="project" value="InterPro"/>
</dbReference>
<feature type="transmembrane region" description="Helical" evidence="6">
    <location>
        <begin position="15"/>
        <end position="34"/>
    </location>
</feature>
<dbReference type="GO" id="GO:0016020">
    <property type="term" value="C:membrane"/>
    <property type="evidence" value="ECO:0007669"/>
    <property type="project" value="UniProtKB-SubCell"/>
</dbReference>
<comment type="caution">
    <text evidence="6">Lacks conserved residue(s) required for the propagation of feature annotation.</text>
</comment>
<evidence type="ECO:0000256" key="3">
    <source>
        <dbReference type="ARBA" id="ARBA00022692"/>
    </source>
</evidence>
<dbReference type="Proteomes" id="UP000005239">
    <property type="component" value="Unassembled WGS sequence"/>
</dbReference>
<dbReference type="AlphaFoldDB" id="A0A2A6C2F0"/>
<dbReference type="GO" id="GO:0007606">
    <property type="term" value="P:sensory perception of chemical stimulus"/>
    <property type="evidence" value="ECO:0007669"/>
    <property type="project" value="UniProtKB-UniRule"/>
</dbReference>
<organism evidence="7 8">
    <name type="scientific">Pristionchus pacificus</name>
    <name type="common">Parasitic nematode worm</name>
    <dbReference type="NCBI Taxonomy" id="54126"/>
    <lineage>
        <taxon>Eukaryota</taxon>
        <taxon>Metazoa</taxon>
        <taxon>Ecdysozoa</taxon>
        <taxon>Nematoda</taxon>
        <taxon>Chromadorea</taxon>
        <taxon>Rhabditida</taxon>
        <taxon>Rhabditina</taxon>
        <taxon>Diplogasteromorpha</taxon>
        <taxon>Diplogasteroidea</taxon>
        <taxon>Neodiplogasteridae</taxon>
        <taxon>Pristionchus</taxon>
    </lineage>
</organism>
<evidence type="ECO:0000256" key="1">
    <source>
        <dbReference type="ARBA" id="ARBA00004141"/>
    </source>
</evidence>
<evidence type="ECO:0000256" key="6">
    <source>
        <dbReference type="RuleBase" id="RU280813"/>
    </source>
</evidence>
<comment type="subcellular location">
    <subcellularLocation>
        <location evidence="1">Membrane</location>
        <topology evidence="1">Multi-pass membrane protein</topology>
    </subcellularLocation>
</comment>
<proteinExistence type="inferred from homology"/>
<feature type="transmembrane region" description="Helical" evidence="6">
    <location>
        <begin position="46"/>
        <end position="66"/>
    </location>
</feature>
<evidence type="ECO:0000256" key="4">
    <source>
        <dbReference type="ARBA" id="ARBA00022989"/>
    </source>
</evidence>
<keyword evidence="3 6" id="KW-0812">Transmembrane</keyword>
<reference evidence="8" key="1">
    <citation type="journal article" date="2008" name="Nat. Genet.">
        <title>The Pristionchus pacificus genome provides a unique perspective on nematode lifestyle and parasitism.</title>
        <authorList>
            <person name="Dieterich C."/>
            <person name="Clifton S.W."/>
            <person name="Schuster L.N."/>
            <person name="Chinwalla A."/>
            <person name="Delehaunty K."/>
            <person name="Dinkelacker I."/>
            <person name="Fulton L."/>
            <person name="Fulton R."/>
            <person name="Godfrey J."/>
            <person name="Minx P."/>
            <person name="Mitreva M."/>
            <person name="Roeseler W."/>
            <person name="Tian H."/>
            <person name="Witte H."/>
            <person name="Yang S.P."/>
            <person name="Wilson R.K."/>
            <person name="Sommer R.J."/>
        </authorList>
    </citation>
    <scope>NUCLEOTIDE SEQUENCE [LARGE SCALE GENOMIC DNA]</scope>
    <source>
        <strain evidence="8">PS312</strain>
    </source>
</reference>
<evidence type="ECO:0000256" key="2">
    <source>
        <dbReference type="ARBA" id="ARBA00005692"/>
    </source>
</evidence>
<keyword evidence="5 6" id="KW-0472">Membrane</keyword>
<dbReference type="InterPro" id="IPR000609">
    <property type="entry name" value="7TM_GPCR_serpentine_rcpt_Srg"/>
</dbReference>
<gene>
    <name evidence="7" type="primary">WBGene00279025</name>
</gene>
<evidence type="ECO:0000313" key="7">
    <source>
        <dbReference type="EnsemblMetazoa" id="PPA40656.1"/>
    </source>
</evidence>
<evidence type="ECO:0000256" key="5">
    <source>
        <dbReference type="ARBA" id="ARBA00023136"/>
    </source>
</evidence>
<accession>A0A8R1YX83</accession>
<keyword evidence="4 6" id="KW-1133">Transmembrane helix</keyword>
<sequence length="138" mass="15620">MSADNGWLTAAHSGAYYLNCLSEFLGILLAFNRFTALFFPLKHDQFWLKFTYVCISLCVGIAFAPWEFQPSIWFNMVIVTLASNGVASLLYASCIARLCMKSNRHNTIAERNLFVVGFWSMLFSLPYMTAMVPIFSST</sequence>